<dbReference type="InterPro" id="IPR011990">
    <property type="entry name" value="TPR-like_helical_dom_sf"/>
</dbReference>
<dbReference type="EMBL" id="JAPDNS010000001">
    <property type="protein sequence ID" value="MCW3483577.1"/>
    <property type="molecule type" value="Genomic_DNA"/>
</dbReference>
<dbReference type="RefSeq" id="WP_264729055.1">
    <property type="nucleotide sequence ID" value="NZ_JAPDNR010000001.1"/>
</dbReference>
<protein>
    <submittedName>
        <fullName evidence="2">SusD/RagB family nutrient-binding outer membrane lipoprotein</fullName>
    </submittedName>
</protein>
<proteinExistence type="predicted"/>
<reference evidence="2 3" key="1">
    <citation type="submission" date="2022-10" db="EMBL/GenBank/DDBJ databases">
        <title>Chitinophaga nivalis PC15 sp. nov., isolated from Pyeongchang county, South Korea.</title>
        <authorList>
            <person name="Trinh H.N."/>
        </authorList>
    </citation>
    <scope>NUCLEOTIDE SEQUENCE [LARGE SCALE GENOMIC DNA]</scope>
    <source>
        <strain evidence="2 3">PC14</strain>
    </source>
</reference>
<keyword evidence="2" id="KW-0449">Lipoprotein</keyword>
<comment type="caution">
    <text evidence="2">The sequence shown here is derived from an EMBL/GenBank/DDBJ whole genome shotgun (WGS) entry which is preliminary data.</text>
</comment>
<dbReference type="Gene3D" id="1.25.40.390">
    <property type="match status" value="1"/>
</dbReference>
<keyword evidence="1" id="KW-0732">Signal</keyword>
<name>A0ABT3IHZ6_9BACT</name>
<dbReference type="Proteomes" id="UP001207742">
    <property type="component" value="Unassembled WGS sequence"/>
</dbReference>
<accession>A0ABT3IHZ6</accession>
<dbReference type="Pfam" id="PF12771">
    <property type="entry name" value="SusD-like_2"/>
    <property type="match status" value="1"/>
</dbReference>
<evidence type="ECO:0000313" key="2">
    <source>
        <dbReference type="EMBL" id="MCW3483577.1"/>
    </source>
</evidence>
<feature type="chain" id="PRO_5045878780" evidence="1">
    <location>
        <begin position="26"/>
        <end position="480"/>
    </location>
</feature>
<evidence type="ECO:0000313" key="3">
    <source>
        <dbReference type="Proteomes" id="UP001207742"/>
    </source>
</evidence>
<gene>
    <name evidence="2" type="ORF">OL497_06715</name>
</gene>
<evidence type="ECO:0000256" key="1">
    <source>
        <dbReference type="SAM" id="SignalP"/>
    </source>
</evidence>
<organism evidence="2 3">
    <name type="scientific">Chitinophaga nivalis</name>
    <dbReference type="NCBI Taxonomy" id="2991709"/>
    <lineage>
        <taxon>Bacteria</taxon>
        <taxon>Pseudomonadati</taxon>
        <taxon>Bacteroidota</taxon>
        <taxon>Chitinophagia</taxon>
        <taxon>Chitinophagales</taxon>
        <taxon>Chitinophagaceae</taxon>
        <taxon>Chitinophaga</taxon>
    </lineage>
</organism>
<dbReference type="InterPro" id="IPR041662">
    <property type="entry name" value="SusD-like_2"/>
</dbReference>
<sequence length="480" mass="54069">MIRIKKYFFLSALAGSLLSSCTKNFESVNTDPNNPKDVTAGALLNPILYQLTSYNTKRSDDFTFDIMQVRLPWPSNSGGIHRYVVSDASGNGSWNTYYSWMTNINDMIQIAEKTGKKNYKAIGLVLKAWNFANLTDCFGDIPMSEANRAEEGIMRPKFDRQQDIYPQLLSYLETANNLFDVNEKMEENVDLLYQNKIENWKRFGNSLRLRLLLRISNRTETKAGEQMAAIIANPAKYPVFNDNSQAALLRFTGAAPNLSPWGRAVDFTTTRCAGEFFVNTLNDFNDPRREKMLSRAQSLDGKTDLGFKGIPSGYSGDAGQFKYNPSNMLVALATAPLNGVMMSYAEVELIKAELAQKGIIAEDAKTHYEKGVKAAIEQWGATMPDDYFTNTAAAYDGTLDRIMLQKYCALFFTDYQQWFEYRRTGLPVLPKGDGMLNGKVMPVRFKYPATVQITNPDNYKSAVAAMGGDDINTKVWWEKK</sequence>
<feature type="signal peptide" evidence="1">
    <location>
        <begin position="1"/>
        <end position="25"/>
    </location>
</feature>
<dbReference type="PROSITE" id="PS51257">
    <property type="entry name" value="PROKAR_LIPOPROTEIN"/>
    <property type="match status" value="1"/>
</dbReference>
<keyword evidence="3" id="KW-1185">Reference proteome</keyword>
<dbReference type="SUPFAM" id="SSF48452">
    <property type="entry name" value="TPR-like"/>
    <property type="match status" value="1"/>
</dbReference>